<proteinExistence type="predicted"/>
<name>A0A7W7KF81_PSENT</name>
<organism evidence="3 4">
    <name type="scientific">Pseudomonas nitroreducens</name>
    <dbReference type="NCBI Taxonomy" id="46680"/>
    <lineage>
        <taxon>Bacteria</taxon>
        <taxon>Pseudomonadati</taxon>
        <taxon>Pseudomonadota</taxon>
        <taxon>Gammaproteobacteria</taxon>
        <taxon>Pseudomonadales</taxon>
        <taxon>Pseudomonadaceae</taxon>
        <taxon>Pseudomonas</taxon>
    </lineage>
</organism>
<dbReference type="Proteomes" id="UP000566995">
    <property type="component" value="Unassembled WGS sequence"/>
</dbReference>
<comment type="caution">
    <text evidence="3">The sequence shown here is derived from an EMBL/GenBank/DDBJ whole genome shotgun (WGS) entry which is preliminary data.</text>
</comment>
<evidence type="ECO:0000313" key="4">
    <source>
        <dbReference type="Proteomes" id="UP000566995"/>
    </source>
</evidence>
<reference evidence="3 4" key="1">
    <citation type="submission" date="2020-08" db="EMBL/GenBank/DDBJ databases">
        <title>Functional genomics of gut bacteria from endangered species of beetles.</title>
        <authorList>
            <person name="Carlos-Shanley C."/>
        </authorList>
    </citation>
    <scope>NUCLEOTIDE SEQUENCE [LARGE SCALE GENOMIC DNA]</scope>
    <source>
        <strain evidence="3 4">S00179</strain>
    </source>
</reference>
<protein>
    <submittedName>
        <fullName evidence="3">Intracellular multiplication protein IcmL</fullName>
    </submittedName>
</protein>
<keyword evidence="2" id="KW-0472">Membrane</keyword>
<dbReference type="Pfam" id="PF11393">
    <property type="entry name" value="T4BSS_DotI_IcmL"/>
    <property type="match status" value="1"/>
</dbReference>
<feature type="region of interest" description="Disordered" evidence="1">
    <location>
        <begin position="1"/>
        <end position="33"/>
    </location>
</feature>
<dbReference type="InterPro" id="IPR021055">
    <property type="entry name" value="T4BSS_IcmL/DotI"/>
</dbReference>
<keyword evidence="2" id="KW-0812">Transmembrane</keyword>
<dbReference type="EMBL" id="JACHLI010000001">
    <property type="protein sequence ID" value="MBB4861420.1"/>
    <property type="molecule type" value="Genomic_DNA"/>
</dbReference>
<gene>
    <name evidence="3" type="ORF">HNP46_000231</name>
</gene>
<dbReference type="AlphaFoldDB" id="A0A7W7KF81"/>
<dbReference type="CDD" id="cd16385">
    <property type="entry name" value="IcmL"/>
    <property type="match status" value="1"/>
</dbReference>
<sequence>MSNKAVEPRKAGAKPAPTGAVTKPQGKQPAKASPVQVVKTRNDFLSDGSKKLFLAAAIVLFGVIAQCFIAYVAFSAKSERVYIATDNSGSILTLIPLGQPNHKPEVVSQWVQHALVDTFSFNYSDYQTQLNESTMKWFTDRGASEFLREVNDAGYIQAVKDGELILSLVCEHTPILVSPAPAPNDKTGIWTWTFQVDAILTFRTKGKELTKKVRLTIWVERTSMLANADGLGIAKILMTNR</sequence>
<evidence type="ECO:0000313" key="3">
    <source>
        <dbReference type="EMBL" id="MBB4861420.1"/>
    </source>
</evidence>
<feature type="transmembrane region" description="Helical" evidence="2">
    <location>
        <begin position="52"/>
        <end position="74"/>
    </location>
</feature>
<evidence type="ECO:0000256" key="1">
    <source>
        <dbReference type="SAM" id="MobiDB-lite"/>
    </source>
</evidence>
<accession>A0A7W7KF81</accession>
<feature type="compositionally biased region" description="Basic and acidic residues" evidence="1">
    <location>
        <begin position="1"/>
        <end position="10"/>
    </location>
</feature>
<keyword evidence="2" id="KW-1133">Transmembrane helix</keyword>
<evidence type="ECO:0000256" key="2">
    <source>
        <dbReference type="SAM" id="Phobius"/>
    </source>
</evidence>
<dbReference type="RefSeq" id="WP_184585687.1">
    <property type="nucleotide sequence ID" value="NZ_JACHLI010000001.1"/>
</dbReference>